<dbReference type="Proteomes" id="UP000013070">
    <property type="component" value="Unassembled WGS sequence"/>
</dbReference>
<sequence length="93" mass="10421">MGTDVNPVAWENAELMAYALTIGDENKHLADYLLKFGSILDVNKYGDHGVSGGQEQGVCFRVGANEFVFTGEQKPYVRSLTKILYEVFYKHQS</sequence>
<dbReference type="AlphaFoldDB" id="N8WNK5"/>
<reference evidence="1 2" key="1">
    <citation type="submission" date="2013-02" db="EMBL/GenBank/DDBJ databases">
        <title>The Genome Sequence of Acinetobacter sp. NIPH 899.</title>
        <authorList>
            <consortium name="The Broad Institute Genome Sequencing Platform"/>
            <consortium name="The Broad Institute Genome Sequencing Center for Infectious Disease"/>
            <person name="Cerqueira G."/>
            <person name="Feldgarden M."/>
            <person name="Courvalin P."/>
            <person name="Perichon B."/>
            <person name="Grillot-Courvalin C."/>
            <person name="Clermont D."/>
            <person name="Rocha E."/>
            <person name="Yoon E.-J."/>
            <person name="Nemec A."/>
            <person name="Walker B."/>
            <person name="Young S.K."/>
            <person name="Zeng Q."/>
            <person name="Gargeya S."/>
            <person name="Fitzgerald M."/>
            <person name="Haas B."/>
            <person name="Abouelleil A."/>
            <person name="Alvarado L."/>
            <person name="Arachchi H.M."/>
            <person name="Berlin A.M."/>
            <person name="Chapman S.B."/>
            <person name="Dewar J."/>
            <person name="Goldberg J."/>
            <person name="Griggs A."/>
            <person name="Gujja S."/>
            <person name="Hansen M."/>
            <person name="Howarth C."/>
            <person name="Imamovic A."/>
            <person name="Larimer J."/>
            <person name="McCowan C."/>
            <person name="Murphy C."/>
            <person name="Neiman D."/>
            <person name="Pearson M."/>
            <person name="Priest M."/>
            <person name="Roberts A."/>
            <person name="Saif S."/>
            <person name="Shea T."/>
            <person name="Sisk P."/>
            <person name="Sykes S."/>
            <person name="Wortman J."/>
            <person name="Nusbaum C."/>
            <person name="Birren B."/>
        </authorList>
    </citation>
    <scope>NUCLEOTIDE SEQUENCE [LARGE SCALE GENOMIC DNA]</scope>
    <source>
        <strain evidence="1 2">NIPH 899</strain>
    </source>
</reference>
<name>N8WNK5_9GAMM</name>
<evidence type="ECO:0000313" key="2">
    <source>
        <dbReference type="Proteomes" id="UP000013070"/>
    </source>
</evidence>
<protein>
    <submittedName>
        <fullName evidence="1">Uncharacterized protein</fullName>
    </submittedName>
</protein>
<dbReference type="RefSeq" id="WP_004784356.1">
    <property type="nucleotide sequence ID" value="NZ_KB849404.1"/>
</dbReference>
<accession>N8WNK5</accession>
<dbReference type="eggNOG" id="ENOG5032M5E">
    <property type="taxonomic scope" value="Bacteria"/>
</dbReference>
<dbReference type="EMBL" id="APPE01000065">
    <property type="protein sequence ID" value="ENU98478.1"/>
    <property type="molecule type" value="Genomic_DNA"/>
</dbReference>
<proteinExistence type="predicted"/>
<gene>
    <name evidence="1" type="ORF">F969_02509</name>
</gene>
<evidence type="ECO:0000313" key="1">
    <source>
        <dbReference type="EMBL" id="ENU98478.1"/>
    </source>
</evidence>
<organism evidence="1 2">
    <name type="scientific">Acinetobacter variabilis</name>
    <dbReference type="NCBI Taxonomy" id="70346"/>
    <lineage>
        <taxon>Bacteria</taxon>
        <taxon>Pseudomonadati</taxon>
        <taxon>Pseudomonadota</taxon>
        <taxon>Gammaproteobacteria</taxon>
        <taxon>Moraxellales</taxon>
        <taxon>Moraxellaceae</taxon>
        <taxon>Acinetobacter</taxon>
    </lineage>
</organism>
<dbReference type="HOGENOM" id="CLU_2393190_0_0_6"/>
<comment type="caution">
    <text evidence="1">The sequence shown here is derived from an EMBL/GenBank/DDBJ whole genome shotgun (WGS) entry which is preliminary data.</text>
</comment>
<keyword evidence="2" id="KW-1185">Reference proteome</keyword>